<dbReference type="InterPro" id="IPR000914">
    <property type="entry name" value="SBP_5_dom"/>
</dbReference>
<dbReference type="GO" id="GO:0015833">
    <property type="term" value="P:peptide transport"/>
    <property type="evidence" value="ECO:0007669"/>
    <property type="project" value="TreeGrafter"/>
</dbReference>
<dbReference type="GO" id="GO:1904680">
    <property type="term" value="F:peptide transmembrane transporter activity"/>
    <property type="evidence" value="ECO:0007669"/>
    <property type="project" value="TreeGrafter"/>
</dbReference>
<proteinExistence type="predicted"/>
<gene>
    <name evidence="2" type="ORF">LCGC14_2765660</name>
</gene>
<dbReference type="Pfam" id="PF00496">
    <property type="entry name" value="SBP_bac_5"/>
    <property type="match status" value="1"/>
</dbReference>
<dbReference type="PANTHER" id="PTHR30290">
    <property type="entry name" value="PERIPLASMIC BINDING COMPONENT OF ABC TRANSPORTER"/>
    <property type="match status" value="1"/>
</dbReference>
<evidence type="ECO:0000313" key="2">
    <source>
        <dbReference type="EMBL" id="KKK86196.1"/>
    </source>
</evidence>
<accession>A0A0F9BP91</accession>
<feature type="non-terminal residue" evidence="2">
    <location>
        <position position="284"/>
    </location>
</feature>
<sequence>MKGDEGMRRIVVASACLIALSLGAAQARAGKDDVQPVTWHDYFYVNIRSLDPATCGDTASSKFQANVFEGLYSYHYLKRPPTLVPLLAAEMPRVSEDGLTYTIKLKGGVKFARNGCFGRDASGKLNTRTVTAADFVYAFKRIKDSHLRRGMVDAFLADRIVGAAEYRKKTGRYAEGDFRRYDLDIPGLKAVDELTLRIRLNRPWSQMTHILAMHSVAPIPHEAVDYWLAGAGTAGGGRTVPVSKREAAFTRPEQLVGTGPYLWDKYEPRAQVRFVGNPDFRKRL</sequence>
<dbReference type="PANTHER" id="PTHR30290:SF83">
    <property type="entry name" value="ABC TRANSPORTER SUBSTRATE-BINDING PROTEIN"/>
    <property type="match status" value="1"/>
</dbReference>
<feature type="domain" description="Solute-binding protein family 5" evidence="1">
    <location>
        <begin position="82"/>
        <end position="281"/>
    </location>
</feature>
<name>A0A0F9BP91_9ZZZZ</name>
<evidence type="ECO:0000259" key="1">
    <source>
        <dbReference type="Pfam" id="PF00496"/>
    </source>
</evidence>
<dbReference type="SUPFAM" id="SSF53850">
    <property type="entry name" value="Periplasmic binding protein-like II"/>
    <property type="match status" value="1"/>
</dbReference>
<protein>
    <recommendedName>
        <fullName evidence="1">Solute-binding protein family 5 domain-containing protein</fullName>
    </recommendedName>
</protein>
<organism evidence="2">
    <name type="scientific">marine sediment metagenome</name>
    <dbReference type="NCBI Taxonomy" id="412755"/>
    <lineage>
        <taxon>unclassified sequences</taxon>
        <taxon>metagenomes</taxon>
        <taxon>ecological metagenomes</taxon>
    </lineage>
</organism>
<reference evidence="2" key="1">
    <citation type="journal article" date="2015" name="Nature">
        <title>Complex archaea that bridge the gap between prokaryotes and eukaryotes.</title>
        <authorList>
            <person name="Spang A."/>
            <person name="Saw J.H."/>
            <person name="Jorgensen S.L."/>
            <person name="Zaremba-Niedzwiedzka K."/>
            <person name="Martijn J."/>
            <person name="Lind A.E."/>
            <person name="van Eijk R."/>
            <person name="Schleper C."/>
            <person name="Guy L."/>
            <person name="Ettema T.J."/>
        </authorList>
    </citation>
    <scope>NUCLEOTIDE SEQUENCE</scope>
</reference>
<dbReference type="EMBL" id="LAZR01050957">
    <property type="protein sequence ID" value="KKK86196.1"/>
    <property type="molecule type" value="Genomic_DNA"/>
</dbReference>
<dbReference type="Gene3D" id="3.40.190.10">
    <property type="entry name" value="Periplasmic binding protein-like II"/>
    <property type="match status" value="1"/>
</dbReference>
<dbReference type="InterPro" id="IPR039424">
    <property type="entry name" value="SBP_5"/>
</dbReference>
<comment type="caution">
    <text evidence="2">The sequence shown here is derived from an EMBL/GenBank/DDBJ whole genome shotgun (WGS) entry which is preliminary data.</text>
</comment>
<dbReference type="AlphaFoldDB" id="A0A0F9BP91"/>